<dbReference type="PANTHER" id="PTHR38049:SF2">
    <property type="entry name" value="RICIN B LECTIN DOMAIN-CONTAINING PROTEIN"/>
    <property type="match status" value="1"/>
</dbReference>
<feature type="chain" id="PRO_5035433162" evidence="2">
    <location>
        <begin position="19"/>
        <end position="310"/>
    </location>
</feature>
<sequence length="310" mass="33896">MPLSLLIGFAGVFGVSEGIKASQAKGRREEHRSRKNNLKIHCLKSSQFSPYLEGRSVVLSGDRLYADTNPVHGAPFGHPFEGYYLPYPESRFSGLVSSITDSAPIMNWIFINRYTYQMSFGVRVVSDGHLTGPWDCTRQEKRLTFAGWEGFCAVLEEGGVWGLYFDVDGDALLGKLGPDRVVIEIELQRKEMRVQKPVMQAQLPPAPTPAPEPQRAEAATGSTRPEKEAGDTAQPSDPAPAPREMPEKIRSKLDSEGGSTRVGTPSEGSRAQSPTSSQGQSDQEGMPGKEGEAPPVKYKQPSVENSDEEE</sequence>
<evidence type="ECO:0000313" key="3">
    <source>
        <dbReference type="EMBL" id="KAH7362685.1"/>
    </source>
</evidence>
<evidence type="ECO:0000313" key="4">
    <source>
        <dbReference type="Proteomes" id="UP000813385"/>
    </source>
</evidence>
<evidence type="ECO:0000256" key="2">
    <source>
        <dbReference type="SAM" id="SignalP"/>
    </source>
</evidence>
<evidence type="ECO:0000256" key="1">
    <source>
        <dbReference type="SAM" id="MobiDB-lite"/>
    </source>
</evidence>
<feature type="region of interest" description="Disordered" evidence="1">
    <location>
        <begin position="196"/>
        <end position="310"/>
    </location>
</feature>
<dbReference type="Proteomes" id="UP000813385">
    <property type="component" value="Unassembled WGS sequence"/>
</dbReference>
<accession>A0A8K0X5D2</accession>
<name>A0A8K0X5D2_9PEZI</name>
<feature type="signal peptide" evidence="2">
    <location>
        <begin position="1"/>
        <end position="18"/>
    </location>
</feature>
<keyword evidence="2" id="KW-0732">Signal</keyword>
<dbReference type="OrthoDB" id="3928002at2759"/>
<reference evidence="3" key="1">
    <citation type="journal article" date="2021" name="Nat. Commun.">
        <title>Genetic determinants of endophytism in the Arabidopsis root mycobiome.</title>
        <authorList>
            <person name="Mesny F."/>
            <person name="Miyauchi S."/>
            <person name="Thiergart T."/>
            <person name="Pickel B."/>
            <person name="Atanasova L."/>
            <person name="Karlsson M."/>
            <person name="Huettel B."/>
            <person name="Barry K.W."/>
            <person name="Haridas S."/>
            <person name="Chen C."/>
            <person name="Bauer D."/>
            <person name="Andreopoulos W."/>
            <person name="Pangilinan J."/>
            <person name="LaButti K."/>
            <person name="Riley R."/>
            <person name="Lipzen A."/>
            <person name="Clum A."/>
            <person name="Drula E."/>
            <person name="Henrissat B."/>
            <person name="Kohler A."/>
            <person name="Grigoriev I.V."/>
            <person name="Martin F.M."/>
            <person name="Hacquard S."/>
        </authorList>
    </citation>
    <scope>NUCLEOTIDE SEQUENCE</scope>
    <source>
        <strain evidence="3">MPI-CAGE-AT-0016</strain>
    </source>
</reference>
<proteinExistence type="predicted"/>
<organism evidence="3 4">
    <name type="scientific">Plectosphaerella cucumerina</name>
    <dbReference type="NCBI Taxonomy" id="40658"/>
    <lineage>
        <taxon>Eukaryota</taxon>
        <taxon>Fungi</taxon>
        <taxon>Dikarya</taxon>
        <taxon>Ascomycota</taxon>
        <taxon>Pezizomycotina</taxon>
        <taxon>Sordariomycetes</taxon>
        <taxon>Hypocreomycetidae</taxon>
        <taxon>Glomerellales</taxon>
        <taxon>Plectosphaerellaceae</taxon>
        <taxon>Plectosphaerella</taxon>
    </lineage>
</organism>
<dbReference type="AlphaFoldDB" id="A0A8K0X5D2"/>
<feature type="compositionally biased region" description="Polar residues" evidence="1">
    <location>
        <begin position="257"/>
        <end position="283"/>
    </location>
</feature>
<feature type="compositionally biased region" description="Basic and acidic residues" evidence="1">
    <location>
        <begin position="244"/>
        <end position="255"/>
    </location>
</feature>
<dbReference type="PANTHER" id="PTHR38049">
    <property type="entry name" value="RICIN B LECTIN DOMAIN-CONTAINING PROTEIN"/>
    <property type="match status" value="1"/>
</dbReference>
<gene>
    <name evidence="3" type="ORF">B0T11DRAFT_298065</name>
</gene>
<protein>
    <submittedName>
        <fullName evidence="3">Uncharacterized protein</fullName>
    </submittedName>
</protein>
<dbReference type="EMBL" id="JAGPXD010000003">
    <property type="protein sequence ID" value="KAH7362685.1"/>
    <property type="molecule type" value="Genomic_DNA"/>
</dbReference>
<comment type="caution">
    <text evidence="3">The sequence shown here is derived from an EMBL/GenBank/DDBJ whole genome shotgun (WGS) entry which is preliminary data.</text>
</comment>
<keyword evidence="4" id="KW-1185">Reference proteome</keyword>